<dbReference type="NCBIfam" id="TIGR04178">
    <property type="entry name" value="exo_archaeo"/>
    <property type="match status" value="1"/>
</dbReference>
<evidence type="ECO:0000256" key="7">
    <source>
        <dbReference type="ARBA" id="ARBA00023136"/>
    </source>
</evidence>
<protein>
    <submittedName>
        <fullName evidence="9">Archaeosortase/exosortase family protein</fullName>
    </submittedName>
</protein>
<dbReference type="EMBL" id="CP071793">
    <property type="protein sequence ID" value="QTD52951.1"/>
    <property type="molecule type" value="Genomic_DNA"/>
</dbReference>
<keyword evidence="6 8" id="KW-1133">Transmembrane helix</keyword>
<gene>
    <name evidence="9" type="ORF">J3U87_10830</name>
</gene>
<dbReference type="AlphaFoldDB" id="A0A8A4TV08"/>
<dbReference type="RefSeq" id="WP_237383050.1">
    <property type="nucleotide sequence ID" value="NZ_CP071793.1"/>
</dbReference>
<evidence type="ECO:0000256" key="6">
    <source>
        <dbReference type="ARBA" id="ARBA00022989"/>
    </source>
</evidence>
<evidence type="ECO:0000313" key="10">
    <source>
        <dbReference type="Proteomes" id="UP000663929"/>
    </source>
</evidence>
<feature type="transmembrane region" description="Helical" evidence="8">
    <location>
        <begin position="98"/>
        <end position="117"/>
    </location>
</feature>
<evidence type="ECO:0000256" key="8">
    <source>
        <dbReference type="SAM" id="Phobius"/>
    </source>
</evidence>
<name>A0A8A4TV08_SULCO</name>
<evidence type="ECO:0000256" key="4">
    <source>
        <dbReference type="ARBA" id="ARBA00022692"/>
    </source>
</evidence>
<dbReference type="GO" id="GO:0008233">
    <property type="term" value="F:peptidase activity"/>
    <property type="evidence" value="ECO:0007669"/>
    <property type="project" value="UniProtKB-KW"/>
</dbReference>
<keyword evidence="3" id="KW-0645">Protease</keyword>
<evidence type="ECO:0000313" key="9">
    <source>
        <dbReference type="EMBL" id="QTD52951.1"/>
    </source>
</evidence>
<feature type="transmembrane region" description="Helical" evidence="8">
    <location>
        <begin position="160"/>
        <end position="177"/>
    </location>
</feature>
<dbReference type="Pfam" id="PF09721">
    <property type="entry name" value="Exosortase_EpsH"/>
    <property type="match status" value="1"/>
</dbReference>
<dbReference type="InterPro" id="IPR019127">
    <property type="entry name" value="Exosortase"/>
</dbReference>
<keyword evidence="2" id="KW-1003">Cell membrane</keyword>
<dbReference type="Proteomes" id="UP000663929">
    <property type="component" value="Chromosome"/>
</dbReference>
<dbReference type="GO" id="GO:0006508">
    <property type="term" value="P:proteolysis"/>
    <property type="evidence" value="ECO:0007669"/>
    <property type="project" value="UniProtKB-KW"/>
</dbReference>
<keyword evidence="10" id="KW-1185">Reference proteome</keyword>
<keyword evidence="4 8" id="KW-0812">Transmembrane</keyword>
<feature type="transmembrane region" description="Helical" evidence="8">
    <location>
        <begin position="124"/>
        <end position="148"/>
    </location>
</feature>
<reference evidence="9" key="1">
    <citation type="submission" date="2021-03" db="EMBL/GenBank/DDBJ databases">
        <title>Acanthopleuribacteraceae sp. M133.</title>
        <authorList>
            <person name="Wang G."/>
        </authorList>
    </citation>
    <scope>NUCLEOTIDE SEQUENCE</scope>
    <source>
        <strain evidence="9">M133</strain>
    </source>
</reference>
<organism evidence="9 10">
    <name type="scientific">Sulfidibacter corallicola</name>
    <dbReference type="NCBI Taxonomy" id="2818388"/>
    <lineage>
        <taxon>Bacteria</taxon>
        <taxon>Pseudomonadati</taxon>
        <taxon>Acidobacteriota</taxon>
        <taxon>Holophagae</taxon>
        <taxon>Acanthopleuribacterales</taxon>
        <taxon>Acanthopleuribacteraceae</taxon>
        <taxon>Sulfidibacter</taxon>
    </lineage>
</organism>
<evidence type="ECO:0000256" key="1">
    <source>
        <dbReference type="ARBA" id="ARBA00004651"/>
    </source>
</evidence>
<sequence length="196" mass="22549">MISQQEKQSKFQAFLKDYRQEIKFVLIFTIGLIVSFKLVYNEKVAEHVILPITVAETYVAAKVLGVIGFPNEQKGNLISSKDPATKYFRMEVRNNCNGIYESIVFLMAFIAIQIPWWRKMGWMLVGLTLFHTVNQMRLVSLFIIGSNYSSETFVFFHETFWNYALVIMTLGIFIFCAHQVSKSPLVETEPDGLPAK</sequence>
<keyword evidence="7 8" id="KW-0472">Membrane</keyword>
<accession>A0A8A4TV08</accession>
<evidence type="ECO:0000256" key="3">
    <source>
        <dbReference type="ARBA" id="ARBA00022670"/>
    </source>
</evidence>
<dbReference type="KEGG" id="scor:J3U87_10830"/>
<dbReference type="InterPro" id="IPR026392">
    <property type="entry name" value="Exo/Archaeosortase_dom"/>
</dbReference>
<dbReference type="GO" id="GO:0005886">
    <property type="term" value="C:plasma membrane"/>
    <property type="evidence" value="ECO:0007669"/>
    <property type="project" value="UniProtKB-SubCell"/>
</dbReference>
<evidence type="ECO:0000256" key="2">
    <source>
        <dbReference type="ARBA" id="ARBA00022475"/>
    </source>
</evidence>
<feature type="transmembrane region" description="Helical" evidence="8">
    <location>
        <begin position="21"/>
        <end position="40"/>
    </location>
</feature>
<comment type="subcellular location">
    <subcellularLocation>
        <location evidence="1">Cell membrane</location>
        <topology evidence="1">Multi-pass membrane protein</topology>
    </subcellularLocation>
</comment>
<keyword evidence="5" id="KW-0378">Hydrolase</keyword>
<proteinExistence type="predicted"/>
<evidence type="ECO:0000256" key="5">
    <source>
        <dbReference type="ARBA" id="ARBA00022801"/>
    </source>
</evidence>